<keyword evidence="5 7" id="KW-1133">Transmembrane helix</keyword>
<dbReference type="EMBL" id="JALPRF010000010">
    <property type="protein sequence ID" value="MCK8495698.1"/>
    <property type="molecule type" value="Genomic_DNA"/>
</dbReference>
<dbReference type="PRINTS" id="PR01837">
    <property type="entry name" value="MGTCSAPBPROT"/>
</dbReference>
<feature type="transmembrane region" description="Helical" evidence="7">
    <location>
        <begin position="62"/>
        <end position="80"/>
    </location>
</feature>
<keyword evidence="10" id="KW-1185">Reference proteome</keyword>
<keyword evidence="4 7" id="KW-0812">Transmembrane</keyword>
<organism evidence="9 10">
    <name type="scientific">Spirosoma liriopis</name>
    <dbReference type="NCBI Taxonomy" id="2937440"/>
    <lineage>
        <taxon>Bacteria</taxon>
        <taxon>Pseudomonadati</taxon>
        <taxon>Bacteroidota</taxon>
        <taxon>Cytophagia</taxon>
        <taxon>Cytophagales</taxon>
        <taxon>Cytophagaceae</taxon>
        <taxon>Spirosoma</taxon>
    </lineage>
</organism>
<comment type="caution">
    <text evidence="9">The sequence shown here is derived from an EMBL/GenBank/DDBJ whole genome shotgun (WGS) entry which is preliminary data.</text>
</comment>
<reference evidence="9 10" key="1">
    <citation type="submission" date="2022-04" db="EMBL/GenBank/DDBJ databases">
        <title>Spirosoma sp. strain RP8 genome sequencing and assembly.</title>
        <authorList>
            <person name="Jung Y."/>
        </authorList>
    </citation>
    <scope>NUCLEOTIDE SEQUENCE [LARGE SCALE GENOMIC DNA]</scope>
    <source>
        <strain evidence="9 10">RP8</strain>
    </source>
</reference>
<comment type="similarity">
    <text evidence="2">Belongs to the MgtC/SapB family.</text>
</comment>
<dbReference type="InterPro" id="IPR003416">
    <property type="entry name" value="MgtC/SapB/SrpB/YhiD_fam"/>
</dbReference>
<feature type="domain" description="MgtC/SapB/SrpB/YhiD N-terminal" evidence="8">
    <location>
        <begin position="11"/>
        <end position="130"/>
    </location>
</feature>
<sequence length="210" mass="23188">MDFASEDIIRLVVPLLMGGAIGAEREYHGKSAGFRTMIMICVGSALFTLVSGRLGNGSNDRVAANIVNGIGFLGAGIIFREDNRVKGLTTAATVWSVAGLGMSVGSGNYDIALIGFVLVLSSLLFLGNLTDQIQKINQTREYRLVAEFPNRTLEDYEAFFKQYNLVPTRGQRQRIGTKITGRWRVRGRATNHEKCIKHLLNDPDIKEFTF</sequence>
<evidence type="ECO:0000259" key="8">
    <source>
        <dbReference type="Pfam" id="PF02308"/>
    </source>
</evidence>
<feature type="transmembrane region" description="Helical" evidence="7">
    <location>
        <begin position="32"/>
        <end position="50"/>
    </location>
</feature>
<evidence type="ECO:0000313" key="10">
    <source>
        <dbReference type="Proteomes" id="UP001202180"/>
    </source>
</evidence>
<dbReference type="InterPro" id="IPR049177">
    <property type="entry name" value="MgtC_SapB_SrpB_YhiD_N"/>
</dbReference>
<proteinExistence type="inferred from homology"/>
<evidence type="ECO:0000256" key="6">
    <source>
        <dbReference type="ARBA" id="ARBA00023136"/>
    </source>
</evidence>
<comment type="subcellular location">
    <subcellularLocation>
        <location evidence="1">Cell membrane</location>
        <topology evidence="1">Multi-pass membrane protein</topology>
    </subcellularLocation>
</comment>
<evidence type="ECO:0000256" key="3">
    <source>
        <dbReference type="ARBA" id="ARBA00022475"/>
    </source>
</evidence>
<evidence type="ECO:0000256" key="4">
    <source>
        <dbReference type="ARBA" id="ARBA00022692"/>
    </source>
</evidence>
<gene>
    <name evidence="9" type="ORF">M0L20_27785</name>
</gene>
<evidence type="ECO:0000256" key="1">
    <source>
        <dbReference type="ARBA" id="ARBA00004651"/>
    </source>
</evidence>
<protein>
    <submittedName>
        <fullName evidence="9">MgtC/SapB family protein</fullName>
    </submittedName>
</protein>
<name>A0ABT0HVR8_9BACT</name>
<evidence type="ECO:0000256" key="7">
    <source>
        <dbReference type="SAM" id="Phobius"/>
    </source>
</evidence>
<dbReference type="RefSeq" id="WP_232560563.1">
    <property type="nucleotide sequence ID" value="NZ_JALPRF010000010.1"/>
</dbReference>
<keyword evidence="6 7" id="KW-0472">Membrane</keyword>
<keyword evidence="3" id="KW-1003">Cell membrane</keyword>
<feature type="transmembrane region" description="Helical" evidence="7">
    <location>
        <begin position="111"/>
        <end position="130"/>
    </location>
</feature>
<dbReference type="PANTHER" id="PTHR33778">
    <property type="entry name" value="PROTEIN MGTC"/>
    <property type="match status" value="1"/>
</dbReference>
<evidence type="ECO:0000256" key="2">
    <source>
        <dbReference type="ARBA" id="ARBA00009298"/>
    </source>
</evidence>
<accession>A0ABT0HVR8</accession>
<evidence type="ECO:0000313" key="9">
    <source>
        <dbReference type="EMBL" id="MCK8495698.1"/>
    </source>
</evidence>
<dbReference type="Proteomes" id="UP001202180">
    <property type="component" value="Unassembled WGS sequence"/>
</dbReference>
<dbReference type="Pfam" id="PF02308">
    <property type="entry name" value="MgtC"/>
    <property type="match status" value="1"/>
</dbReference>
<dbReference type="PANTHER" id="PTHR33778:SF1">
    <property type="entry name" value="MAGNESIUM TRANSPORTER YHID-RELATED"/>
    <property type="match status" value="1"/>
</dbReference>
<evidence type="ECO:0000256" key="5">
    <source>
        <dbReference type="ARBA" id="ARBA00022989"/>
    </source>
</evidence>